<proteinExistence type="predicted"/>
<organism evidence="2">
    <name type="scientific">uncultured Thermosediminibacter sp</name>
    <dbReference type="NCBI Taxonomy" id="585038"/>
    <lineage>
        <taxon>Bacteria</taxon>
        <taxon>Bacillati</taxon>
        <taxon>Bacillota</taxon>
        <taxon>Clostridia</taxon>
        <taxon>Thermosediminibacterales</taxon>
        <taxon>Thermosediminibacteraceae</taxon>
        <taxon>Thermosediminibacter</taxon>
        <taxon>environmental samples</taxon>
    </lineage>
</organism>
<evidence type="ECO:0000259" key="1">
    <source>
        <dbReference type="Pfam" id="PF07833"/>
    </source>
</evidence>
<name>A0A060BP52_9FIRM</name>
<dbReference type="Gene3D" id="3.30.457.10">
    <property type="entry name" value="Copper amine oxidase-like, N-terminal domain"/>
    <property type="match status" value="1"/>
</dbReference>
<dbReference type="InterPro" id="IPR012854">
    <property type="entry name" value="Cu_amine_oxidase-like_N"/>
</dbReference>
<protein>
    <submittedName>
        <fullName evidence="2">Cu_amine_oxidN1</fullName>
    </submittedName>
</protein>
<dbReference type="EMBL" id="KF118834">
    <property type="protein sequence ID" value="AIA86098.1"/>
    <property type="molecule type" value="Genomic_DNA"/>
</dbReference>
<dbReference type="SUPFAM" id="SSF55383">
    <property type="entry name" value="Copper amine oxidase, domain N"/>
    <property type="match status" value="1"/>
</dbReference>
<dbReference type="AlphaFoldDB" id="A0A060BP52"/>
<evidence type="ECO:0000313" key="2">
    <source>
        <dbReference type="EMBL" id="AIA86098.1"/>
    </source>
</evidence>
<sequence length="67" mass="6982">MKAADGKVITVTVDSKTAAADGKSVTLDTAPVIENGRTLVPVRFLAESLGAQVGWDNASQTVVIFYS</sequence>
<feature type="domain" description="Copper amine oxidase-like N-terminal" evidence="1">
    <location>
        <begin position="5"/>
        <end position="64"/>
    </location>
</feature>
<reference evidence="2" key="1">
    <citation type="journal article" date="2013" name="Environ. Microbiol.">
        <title>Seasonally variable intestinal metagenomes of the red palm weevil (Rhynchophorus ferrugineus).</title>
        <authorList>
            <person name="Jia S."/>
            <person name="Zhang X."/>
            <person name="Zhang G."/>
            <person name="Yin A."/>
            <person name="Zhang S."/>
            <person name="Li F."/>
            <person name="Wang L."/>
            <person name="Zhao D."/>
            <person name="Yun Q."/>
            <person name="Tala"/>
            <person name="Wang J."/>
            <person name="Sun G."/>
            <person name="Baabdullah M."/>
            <person name="Yu X."/>
            <person name="Hu S."/>
            <person name="Al-Mssallem I.S."/>
            <person name="Yu J."/>
        </authorList>
    </citation>
    <scope>NUCLEOTIDE SEQUENCE</scope>
</reference>
<dbReference type="InterPro" id="IPR036582">
    <property type="entry name" value="Mao_N_sf"/>
</dbReference>
<accession>A0A060BP52</accession>
<dbReference type="Pfam" id="PF07833">
    <property type="entry name" value="Cu_amine_oxidN1"/>
    <property type="match status" value="1"/>
</dbReference>